<dbReference type="AlphaFoldDB" id="A0AAX0SAP7"/>
<name>A0AAX0SAP7_9BACI</name>
<dbReference type="EMBL" id="NUEQ01000003">
    <property type="protein sequence ID" value="PEJ38116.1"/>
    <property type="molecule type" value="Genomic_DNA"/>
</dbReference>
<dbReference type="RefSeq" id="WP_098174487.1">
    <property type="nucleotide sequence ID" value="NZ_NUEQ01000003.1"/>
</dbReference>
<sequence>MIYEETYRYLIRHVSSKEFDTCLYSLLHMDWDGVIQSPLYKMAKGIGTTEKYLKKIIKKFSSPQVGCGRKIFLPIQQEITKYKFNLGPTGSLRFNSKKDRYCKKYRFFYSNAFRSLSLPSKRLLLIAAFNMSVNKSEEVSLHFDEIVHSECSLFKRQDVLDAMETVNQKLGDMVTFTIASSVFTRKEIILASFKEGMLKDYLENRTERMLVRKTIYEAGFLEYIEDKVCMELERVGKYIYRSFLKAAHGPIKDDLLKLARFVYSTSLKKFGKVLSSKKHLLADPKQASAYFSTIVYNEALEQLATYAHQAACIKNLMEREHLHRGISEESLARNVDYIVVNEHIEMIRVKHDKAFKIHRTLSIWCEDWVISRVNSVIVGTEDTDQKSIRGKKRILKKDQSISDYLNSLKKHTYEQLEKHITMYQNVNNNESVLDVLKQKKEAIRSYFAIQKDHMKN</sequence>
<evidence type="ECO:0000313" key="1">
    <source>
        <dbReference type="EMBL" id="PEJ38116.1"/>
    </source>
</evidence>
<dbReference type="Proteomes" id="UP000220106">
    <property type="component" value="Unassembled WGS sequence"/>
</dbReference>
<accession>A0AAX0SAP7</accession>
<organism evidence="1 2">
    <name type="scientific">Peribacillus butanolivorans</name>
    <dbReference type="NCBI Taxonomy" id="421767"/>
    <lineage>
        <taxon>Bacteria</taxon>
        <taxon>Bacillati</taxon>
        <taxon>Bacillota</taxon>
        <taxon>Bacilli</taxon>
        <taxon>Bacillales</taxon>
        <taxon>Bacillaceae</taxon>
        <taxon>Peribacillus</taxon>
    </lineage>
</organism>
<proteinExistence type="predicted"/>
<evidence type="ECO:0008006" key="3">
    <source>
        <dbReference type="Google" id="ProtNLM"/>
    </source>
</evidence>
<comment type="caution">
    <text evidence="1">The sequence shown here is derived from an EMBL/GenBank/DDBJ whole genome shotgun (WGS) entry which is preliminary data.</text>
</comment>
<reference evidence="1 2" key="1">
    <citation type="submission" date="2017-09" db="EMBL/GenBank/DDBJ databases">
        <title>Large-scale bioinformatics analysis of Bacillus genomes uncovers conserved roles of natural products in bacterial physiology.</title>
        <authorList>
            <consortium name="Agbiome Team Llc"/>
            <person name="Bleich R.M."/>
            <person name="Kirk G.J."/>
            <person name="Santa Maria K.C."/>
            <person name="Allen S.E."/>
            <person name="Farag S."/>
            <person name="Shank E.A."/>
            <person name="Bowers A."/>
        </authorList>
    </citation>
    <scope>NUCLEOTIDE SEQUENCE [LARGE SCALE GENOMIC DNA]</scope>
    <source>
        <strain evidence="1 2">AFS003229</strain>
    </source>
</reference>
<gene>
    <name evidence="1" type="ORF">CN689_00535</name>
</gene>
<protein>
    <recommendedName>
        <fullName evidence="3">Replication initiation protein</fullName>
    </recommendedName>
</protein>
<evidence type="ECO:0000313" key="2">
    <source>
        <dbReference type="Proteomes" id="UP000220106"/>
    </source>
</evidence>